<dbReference type="EMBL" id="BK015422">
    <property type="protein sequence ID" value="DAE05971.1"/>
    <property type="molecule type" value="Genomic_DNA"/>
</dbReference>
<dbReference type="InterPro" id="IPR037221">
    <property type="entry name" value="H-type_lectin_dom_sf"/>
</dbReference>
<evidence type="ECO:0000313" key="1">
    <source>
        <dbReference type="EMBL" id="DAE05971.1"/>
    </source>
</evidence>
<dbReference type="Gene3D" id="2.60.40.2080">
    <property type="match status" value="1"/>
</dbReference>
<protein>
    <submittedName>
        <fullName evidence="1">Putative tail fiber protein</fullName>
    </submittedName>
</protein>
<accession>A0A8S5PHL7</accession>
<name>A0A8S5PHL7_9CAUD</name>
<proteinExistence type="predicted"/>
<sequence length="89" mass="9586">MPTDTVEATTLVTFPKEFENGMIPTIICTYNGYGSDSDPWSDTPNPSWAGATFGAVGVTNSGFTARCRRFDGAMLRGVYYFSWVAIGAA</sequence>
<reference evidence="1" key="1">
    <citation type="journal article" date="2021" name="Proc. Natl. Acad. Sci. U.S.A.">
        <title>A Catalog of Tens of Thousands of Viruses from Human Metagenomes Reveals Hidden Associations with Chronic Diseases.</title>
        <authorList>
            <person name="Tisza M.J."/>
            <person name="Buck C.B."/>
        </authorList>
    </citation>
    <scope>NUCLEOTIDE SEQUENCE</scope>
    <source>
        <strain evidence="1">CtNYa18</strain>
    </source>
</reference>
<dbReference type="SUPFAM" id="SSF141086">
    <property type="entry name" value="Agglutinin HPA-like"/>
    <property type="match status" value="1"/>
</dbReference>
<organism evidence="1">
    <name type="scientific">Myoviridae sp. ctNYa18</name>
    <dbReference type="NCBI Taxonomy" id="2825090"/>
    <lineage>
        <taxon>Viruses</taxon>
        <taxon>Duplodnaviria</taxon>
        <taxon>Heunggongvirae</taxon>
        <taxon>Uroviricota</taxon>
        <taxon>Caudoviricetes</taxon>
    </lineage>
</organism>